<sequence length="149" mass="16564">MPTGGKNCSGQFVSHAANYDLACQEAMDHRRINDAAERLRSRHKADLRLYISLLHVYLAQATQVAQGICAKCTIRIAVLLDLTWDTQGLLGSRTTTLSHVLEYLANHIPCRIPLDENSADNNADSLSDSGVEQYPISEFLQPRLQETLL</sequence>
<keyword evidence="2" id="KW-1185">Reference proteome</keyword>
<proteinExistence type="predicted"/>
<reference evidence="1 2" key="1">
    <citation type="journal article" date="2012" name="Science">
        <title>The Paleozoic origin of enzymatic lignin decomposition reconstructed from 31 fungal genomes.</title>
        <authorList>
            <person name="Floudas D."/>
            <person name="Binder M."/>
            <person name="Riley R."/>
            <person name="Barry K."/>
            <person name="Blanchette R.A."/>
            <person name="Henrissat B."/>
            <person name="Martinez A.T."/>
            <person name="Otillar R."/>
            <person name="Spatafora J.W."/>
            <person name="Yadav J.S."/>
            <person name="Aerts A."/>
            <person name="Benoit I."/>
            <person name="Boyd A."/>
            <person name="Carlson A."/>
            <person name="Copeland A."/>
            <person name="Coutinho P.M."/>
            <person name="de Vries R.P."/>
            <person name="Ferreira P."/>
            <person name="Findley K."/>
            <person name="Foster B."/>
            <person name="Gaskell J."/>
            <person name="Glotzer D."/>
            <person name="Gorecki P."/>
            <person name="Heitman J."/>
            <person name="Hesse C."/>
            <person name="Hori C."/>
            <person name="Igarashi K."/>
            <person name="Jurgens J.A."/>
            <person name="Kallen N."/>
            <person name="Kersten P."/>
            <person name="Kohler A."/>
            <person name="Kuees U."/>
            <person name="Kumar T.K.A."/>
            <person name="Kuo A."/>
            <person name="LaButti K."/>
            <person name="Larrondo L.F."/>
            <person name="Lindquist E."/>
            <person name="Ling A."/>
            <person name="Lombard V."/>
            <person name="Lucas S."/>
            <person name="Lundell T."/>
            <person name="Martin R."/>
            <person name="McLaughlin D.J."/>
            <person name="Morgenstern I."/>
            <person name="Morin E."/>
            <person name="Murat C."/>
            <person name="Nagy L.G."/>
            <person name="Nolan M."/>
            <person name="Ohm R.A."/>
            <person name="Patyshakuliyeva A."/>
            <person name="Rokas A."/>
            <person name="Ruiz-Duenas F.J."/>
            <person name="Sabat G."/>
            <person name="Salamov A."/>
            <person name="Samejima M."/>
            <person name="Schmutz J."/>
            <person name="Slot J.C."/>
            <person name="St John F."/>
            <person name="Stenlid J."/>
            <person name="Sun H."/>
            <person name="Sun S."/>
            <person name="Syed K."/>
            <person name="Tsang A."/>
            <person name="Wiebenga A."/>
            <person name="Young D."/>
            <person name="Pisabarro A."/>
            <person name="Eastwood D.C."/>
            <person name="Martin F."/>
            <person name="Cullen D."/>
            <person name="Grigoriev I.V."/>
            <person name="Hibbett D.S."/>
        </authorList>
    </citation>
    <scope>NUCLEOTIDE SEQUENCE [LARGE SCALE GENOMIC DNA]</scope>
    <source>
        <strain evidence="1 2">MD-104</strain>
    </source>
</reference>
<protein>
    <submittedName>
        <fullName evidence="1">Uncharacterized protein</fullName>
    </submittedName>
</protein>
<dbReference type="AlphaFoldDB" id="A0A2H3K126"/>
<evidence type="ECO:0000313" key="2">
    <source>
        <dbReference type="Proteomes" id="UP000218811"/>
    </source>
</evidence>
<dbReference type="EMBL" id="KB468168">
    <property type="protein sequence ID" value="PCH44879.1"/>
    <property type="molecule type" value="Genomic_DNA"/>
</dbReference>
<gene>
    <name evidence="1" type="ORF">WOLCODRAFT_154909</name>
</gene>
<organism evidence="1 2">
    <name type="scientific">Wolfiporia cocos (strain MD-104)</name>
    <name type="common">Brown rot fungus</name>
    <dbReference type="NCBI Taxonomy" id="742152"/>
    <lineage>
        <taxon>Eukaryota</taxon>
        <taxon>Fungi</taxon>
        <taxon>Dikarya</taxon>
        <taxon>Basidiomycota</taxon>
        <taxon>Agaricomycotina</taxon>
        <taxon>Agaricomycetes</taxon>
        <taxon>Polyporales</taxon>
        <taxon>Phaeolaceae</taxon>
        <taxon>Wolfiporia</taxon>
    </lineage>
</organism>
<name>A0A2H3K126_WOLCO</name>
<dbReference type="Proteomes" id="UP000218811">
    <property type="component" value="Unassembled WGS sequence"/>
</dbReference>
<accession>A0A2H3K126</accession>
<evidence type="ECO:0000313" key="1">
    <source>
        <dbReference type="EMBL" id="PCH44879.1"/>
    </source>
</evidence>